<keyword evidence="12" id="KW-0324">Glycolysis</keyword>
<dbReference type="HAMAP" id="MF_00145">
    <property type="entry name" value="Phosphoglyc_kinase"/>
    <property type="match status" value="1"/>
</dbReference>
<name>A0A0H2MPS4_VARPD</name>
<feature type="binding site" evidence="12">
    <location>
        <position position="115"/>
    </location>
    <ligand>
        <name>substrate</name>
    </ligand>
</feature>
<dbReference type="PIRSF" id="PIRSF000724">
    <property type="entry name" value="Pgk"/>
    <property type="match status" value="1"/>
</dbReference>
<dbReference type="PROSITE" id="PS00111">
    <property type="entry name" value="PGLYCERATE_KINASE"/>
    <property type="match status" value="1"/>
</dbReference>
<dbReference type="Proteomes" id="UP000035170">
    <property type="component" value="Unassembled WGS sequence"/>
</dbReference>
<feature type="binding site" evidence="12 13">
    <location>
        <begin position="60"/>
        <end position="63"/>
    </location>
    <ligand>
        <name>substrate</name>
    </ligand>
</feature>
<dbReference type="EMBL" id="JZWI01000001">
    <property type="protein sequence ID" value="KLN58700.1"/>
    <property type="molecule type" value="Genomic_DNA"/>
</dbReference>
<dbReference type="PANTHER" id="PTHR11406:SF23">
    <property type="entry name" value="PHOSPHOGLYCERATE KINASE 1, CHLOROPLASTIC-RELATED"/>
    <property type="match status" value="1"/>
</dbReference>
<proteinExistence type="inferred from homology"/>
<comment type="catalytic activity">
    <reaction evidence="1 12 15">
        <text>(2R)-3-phosphoglycerate + ATP = (2R)-3-phospho-glyceroyl phosphate + ADP</text>
        <dbReference type="Rhea" id="RHEA:14801"/>
        <dbReference type="ChEBI" id="CHEBI:30616"/>
        <dbReference type="ChEBI" id="CHEBI:57604"/>
        <dbReference type="ChEBI" id="CHEBI:58272"/>
        <dbReference type="ChEBI" id="CHEBI:456216"/>
        <dbReference type="EC" id="2.7.2.3"/>
    </reaction>
</comment>
<dbReference type="InterPro" id="IPR001576">
    <property type="entry name" value="Phosphoglycerate_kinase"/>
</dbReference>
<dbReference type="UniPathway" id="UPA00109">
    <property type="reaction ID" value="UER00185"/>
</dbReference>
<evidence type="ECO:0000313" key="16">
    <source>
        <dbReference type="EMBL" id="KLN58700.1"/>
    </source>
</evidence>
<keyword evidence="7 12" id="KW-0963">Cytoplasm</keyword>
<evidence type="ECO:0000256" key="5">
    <source>
        <dbReference type="ARBA" id="ARBA00011245"/>
    </source>
</evidence>
<evidence type="ECO:0000256" key="1">
    <source>
        <dbReference type="ARBA" id="ARBA00000642"/>
    </source>
</evidence>
<dbReference type="InterPro" id="IPR036043">
    <property type="entry name" value="Phosphoglycerate_kinase_sf"/>
</dbReference>
<evidence type="ECO:0000256" key="10">
    <source>
        <dbReference type="ARBA" id="ARBA00022777"/>
    </source>
</evidence>
<dbReference type="Gene3D" id="3.40.50.1260">
    <property type="entry name" value="Phosphoglycerate kinase, N-terminal domain"/>
    <property type="match status" value="2"/>
</dbReference>
<reference evidence="16 17" key="1">
    <citation type="submission" date="2015-03" db="EMBL/GenBank/DDBJ databases">
        <title>Genome sequence of Variovorax paradoxus TBEA6.</title>
        <authorList>
            <person name="Poehlein A."/>
            <person name="Schuldes J."/>
            <person name="Wuebbeler J.H."/>
            <person name="Hiessl S."/>
            <person name="Steinbuechel A."/>
            <person name="Daniel R."/>
        </authorList>
    </citation>
    <scope>NUCLEOTIDE SEQUENCE [LARGE SCALE GENOMIC DNA]</scope>
    <source>
        <strain evidence="16 17">TBEA6</strain>
    </source>
</reference>
<evidence type="ECO:0000256" key="8">
    <source>
        <dbReference type="ARBA" id="ARBA00022679"/>
    </source>
</evidence>
<protein>
    <recommendedName>
        <fullName evidence="6 12">Phosphoglycerate kinase</fullName>
        <ecNumber evidence="6 12">2.7.2.3</ecNumber>
    </recommendedName>
</protein>
<dbReference type="InterPro" id="IPR015824">
    <property type="entry name" value="Phosphoglycerate_kinase_N"/>
</dbReference>
<evidence type="ECO:0000256" key="14">
    <source>
        <dbReference type="PIRSR" id="PIRSR000724-2"/>
    </source>
</evidence>
<dbReference type="GO" id="GO:0005829">
    <property type="term" value="C:cytosol"/>
    <property type="evidence" value="ECO:0007669"/>
    <property type="project" value="TreeGrafter"/>
</dbReference>
<feature type="binding site" evidence="13">
    <location>
        <position position="115"/>
    </location>
    <ligand>
        <name>(2R)-3-phosphoglycerate</name>
        <dbReference type="ChEBI" id="CHEBI:58272"/>
    </ligand>
</feature>
<dbReference type="Pfam" id="PF00162">
    <property type="entry name" value="PGK"/>
    <property type="match status" value="1"/>
</dbReference>
<keyword evidence="17" id="KW-1185">Reference proteome</keyword>
<dbReference type="GO" id="GO:0006094">
    <property type="term" value="P:gluconeogenesis"/>
    <property type="evidence" value="ECO:0007669"/>
    <property type="project" value="TreeGrafter"/>
</dbReference>
<feature type="binding site" evidence="12 14">
    <location>
        <position position="199"/>
    </location>
    <ligand>
        <name>ATP</name>
        <dbReference type="ChEBI" id="CHEBI:30616"/>
    </ligand>
</feature>
<evidence type="ECO:0000256" key="2">
    <source>
        <dbReference type="ARBA" id="ARBA00004496"/>
    </source>
</evidence>
<dbReference type="GO" id="GO:0006096">
    <property type="term" value="P:glycolytic process"/>
    <property type="evidence" value="ECO:0007669"/>
    <property type="project" value="UniProtKB-UniRule"/>
</dbReference>
<comment type="subcellular location">
    <subcellularLocation>
        <location evidence="2 12">Cytoplasm</location>
    </subcellularLocation>
</comment>
<dbReference type="RefSeq" id="WP_021007658.1">
    <property type="nucleotide sequence ID" value="NZ_JZWI01000001.1"/>
</dbReference>
<comment type="similarity">
    <text evidence="4 12 15">Belongs to the phosphoglycerate kinase family.</text>
</comment>
<dbReference type="SUPFAM" id="SSF53748">
    <property type="entry name" value="Phosphoglycerate kinase"/>
    <property type="match status" value="1"/>
</dbReference>
<feature type="binding site" evidence="12 13">
    <location>
        <begin position="21"/>
        <end position="23"/>
    </location>
    <ligand>
        <name>substrate</name>
    </ligand>
</feature>
<dbReference type="InterPro" id="IPR015911">
    <property type="entry name" value="Phosphoglycerate_kinase_CS"/>
</dbReference>
<dbReference type="FunFam" id="3.40.50.1260:FF:000001">
    <property type="entry name" value="Phosphoglycerate kinase"/>
    <property type="match status" value="1"/>
</dbReference>
<comment type="caution">
    <text evidence="16">The sequence shown here is derived from an EMBL/GenBank/DDBJ whole genome shotgun (WGS) entry which is preliminary data.</text>
</comment>
<comment type="subunit">
    <text evidence="5 12">Monomer.</text>
</comment>
<feature type="binding site" evidence="13">
    <location>
        <position position="148"/>
    </location>
    <ligand>
        <name>(2R)-3-phosphoglycerate</name>
        <dbReference type="ChEBI" id="CHEBI:58272"/>
    </ligand>
</feature>
<evidence type="ECO:0000256" key="13">
    <source>
        <dbReference type="PIRSR" id="PIRSR000724-1"/>
    </source>
</evidence>
<evidence type="ECO:0000256" key="15">
    <source>
        <dbReference type="RuleBase" id="RU000532"/>
    </source>
</evidence>
<accession>A0A0H2MPS4</accession>
<dbReference type="AlphaFoldDB" id="A0A0H2MPS4"/>
<organism evidence="16 17">
    <name type="scientific">Variovorax paradoxus</name>
    <dbReference type="NCBI Taxonomy" id="34073"/>
    <lineage>
        <taxon>Bacteria</taxon>
        <taxon>Pseudomonadati</taxon>
        <taxon>Pseudomonadota</taxon>
        <taxon>Betaproteobacteria</taxon>
        <taxon>Burkholderiales</taxon>
        <taxon>Comamonadaceae</taxon>
        <taxon>Variovorax</taxon>
    </lineage>
</organism>
<evidence type="ECO:0000256" key="9">
    <source>
        <dbReference type="ARBA" id="ARBA00022741"/>
    </source>
</evidence>
<dbReference type="PANTHER" id="PTHR11406">
    <property type="entry name" value="PHOSPHOGLYCERATE KINASE"/>
    <property type="match status" value="1"/>
</dbReference>
<evidence type="ECO:0000256" key="4">
    <source>
        <dbReference type="ARBA" id="ARBA00008982"/>
    </source>
</evidence>
<feature type="binding site" evidence="12 14">
    <location>
        <begin position="347"/>
        <end position="350"/>
    </location>
    <ligand>
        <name>ATP</name>
        <dbReference type="ChEBI" id="CHEBI:30616"/>
    </ligand>
</feature>
<dbReference type="GO" id="GO:0043531">
    <property type="term" value="F:ADP binding"/>
    <property type="evidence" value="ECO:0007669"/>
    <property type="project" value="TreeGrafter"/>
</dbReference>
<keyword evidence="8 12" id="KW-0808">Transferase</keyword>
<evidence type="ECO:0000256" key="7">
    <source>
        <dbReference type="ARBA" id="ARBA00022490"/>
    </source>
</evidence>
<gene>
    <name evidence="16" type="primary">pgk1</name>
    <name evidence="12" type="synonym">pgk</name>
    <name evidence="16" type="ORF">VPARA_00620</name>
</gene>
<keyword evidence="9 12" id="KW-0547">Nucleotide-binding</keyword>
<evidence type="ECO:0000256" key="6">
    <source>
        <dbReference type="ARBA" id="ARBA00013061"/>
    </source>
</evidence>
<keyword evidence="11 12" id="KW-0067">ATP-binding</keyword>
<evidence type="ECO:0000313" key="17">
    <source>
        <dbReference type="Proteomes" id="UP000035170"/>
    </source>
</evidence>
<dbReference type="FunFam" id="3.40.50.1260:FF:000002">
    <property type="entry name" value="Phosphoglycerate kinase"/>
    <property type="match status" value="1"/>
</dbReference>
<dbReference type="GO" id="GO:0005524">
    <property type="term" value="F:ATP binding"/>
    <property type="evidence" value="ECO:0007669"/>
    <property type="project" value="UniProtKB-KW"/>
</dbReference>
<evidence type="ECO:0000256" key="11">
    <source>
        <dbReference type="ARBA" id="ARBA00022840"/>
    </source>
</evidence>
<evidence type="ECO:0000256" key="12">
    <source>
        <dbReference type="HAMAP-Rule" id="MF_00145"/>
    </source>
</evidence>
<feature type="binding site" evidence="13">
    <location>
        <position position="37"/>
    </location>
    <ligand>
        <name>(2R)-3-phosphoglycerate</name>
        <dbReference type="ChEBI" id="CHEBI:58272"/>
    </ligand>
</feature>
<comment type="pathway">
    <text evidence="12">Carbohydrate degradation; glycolysis; pyruvate from D-glyceraldehyde 3-phosphate: step 2/5.</text>
</comment>
<keyword evidence="10 12" id="KW-0418">Kinase</keyword>
<dbReference type="EC" id="2.7.2.3" evidence="6 12"/>
<feature type="binding site" evidence="12">
    <location>
        <position position="148"/>
    </location>
    <ligand>
        <name>substrate</name>
    </ligand>
</feature>
<sequence length="393" mass="41232">MSFNTLDQVNLRGQRVFIRCDLNVPLDASGRISDDTRIRASLGGIRHALSQGARVMVTSHLGRPKEGRLGPGESLAPVAERLGELLDAPVALVSDWLDRPFDVAPGQVAMLENCRANVGEKANAEALARRMAALCDVYVNDAFGTAHRAEATTEALARLAPIACAGPLMASELNALGRALANPARPLAAIVGGAKVSTKLSILESLAAQVEWLAVGGGMANTFLLAAGHPVGRSLCEPEMVDTARAVAAALAARGAQLFMPTDVVTATEFSPTARATVKAVADVAPDDMILDFGPESVAQLVAMLGQCRTIVWNGPLGVFEIEQFSHGTRTLANAIARMDAFSLAGGGDTVAAINQFEVEECIDYVSTAGGAFLEFLEGKSLPAVKALQDRRH</sequence>
<comment type="caution">
    <text evidence="12">Lacks conserved residue(s) required for the propagation of feature annotation.</text>
</comment>
<feature type="binding site" evidence="12">
    <location>
        <position position="37"/>
    </location>
    <ligand>
        <name>substrate</name>
    </ligand>
</feature>
<feature type="binding site" evidence="12 14">
    <location>
        <position position="321"/>
    </location>
    <ligand>
        <name>ATP</name>
        <dbReference type="ChEBI" id="CHEBI:30616"/>
    </ligand>
</feature>
<evidence type="ECO:0000256" key="3">
    <source>
        <dbReference type="ARBA" id="ARBA00005215"/>
    </source>
</evidence>
<dbReference type="GO" id="GO:0004618">
    <property type="term" value="F:phosphoglycerate kinase activity"/>
    <property type="evidence" value="ECO:0007669"/>
    <property type="project" value="UniProtKB-UniRule"/>
</dbReference>
<dbReference type="PATRIC" id="fig|34073.19.peg.59"/>
<dbReference type="PRINTS" id="PR00477">
    <property type="entry name" value="PHGLYCKINASE"/>
</dbReference>
<comment type="pathway">
    <text evidence="3">Carbohydrate biosynthesis; Calvin cycle.</text>
</comment>